<keyword evidence="2" id="KW-0812">Transmembrane</keyword>
<reference evidence="3" key="1">
    <citation type="submission" date="2019-03" db="EMBL/GenBank/DDBJ databases">
        <title>Lake Tanganyika Metagenome-Assembled Genomes (MAGs).</title>
        <authorList>
            <person name="Tran P."/>
        </authorList>
    </citation>
    <scope>NUCLEOTIDE SEQUENCE</scope>
    <source>
        <strain evidence="3">M_DeepCast_50m_m2_156</strain>
    </source>
</reference>
<dbReference type="Proteomes" id="UP000774699">
    <property type="component" value="Unassembled WGS sequence"/>
</dbReference>
<dbReference type="EMBL" id="VGJJ01000003">
    <property type="protein sequence ID" value="MBM3281875.1"/>
    <property type="molecule type" value="Genomic_DNA"/>
</dbReference>
<sequence>MGRRTYRLWFVLAAITLLLPAFTHAAASQTITWYPAIEAGYLLNVDYAQCHASTGNVSFSATVTGTTFGGTITDANVFATFRRPDATTFDANFTNDLSGTYALTTNLTQNGTYFFQAHAYKPGYTRGDFNGYIYVRDLNWTTSFLNNGFDLNIGQLGTIRNLVINNDGNTVYDINANTTIYYPDGNVADANSTMNQLANGEFAKTFFGPSPAGAYTVSTLFTCGSLMDHNASGTFTVHDTNTGGSGGTGGGGGGSGGGGGGGAGAGGGGGKRARIISIEFSPALGKNAPSQMEATVQNLGAGIIDYTLAYTITTPAGFVATGQKDILAVGPYGITTITLDSGFTPLETGSYVVQADLYKKDTISKYDSYSRTYPVLGAHSITFDAVPASDKTAVGLSYPFSINLLNTGDFLEDDVHIEWYILNSNGEEYIRSTYTTELSPTETASLPFAPFIPINAPFGLHQLVVNVRAYNVTQTQTIVFTVSSPTDYYAQLIQDLELRIDQLDEKLSSLEQRGFDVKEAQLTLVDIKTALARDKALLLSGQFETLNKEIIDLSGRITRLAALVDLLEQQSPLLSREGLNLLLYIGAGLLLALFAWLLYWLLEREKHERGKRGGVVVVPASLPWLSNLIGVQKSYLLTTEREKIKRKPLIDRLIGLVQGESKHDVD</sequence>
<accession>A0A8T4C9N4</accession>
<name>A0A8T4C9N4_9ARCH</name>
<gene>
    <name evidence="3" type="ORF">FJY86_00855</name>
</gene>
<evidence type="ECO:0000313" key="4">
    <source>
        <dbReference type="Proteomes" id="UP000774699"/>
    </source>
</evidence>
<evidence type="ECO:0000313" key="3">
    <source>
        <dbReference type="EMBL" id="MBM3281875.1"/>
    </source>
</evidence>
<feature type="region of interest" description="Disordered" evidence="1">
    <location>
        <begin position="242"/>
        <end position="266"/>
    </location>
</feature>
<evidence type="ECO:0000256" key="1">
    <source>
        <dbReference type="SAM" id="MobiDB-lite"/>
    </source>
</evidence>
<organism evidence="3 4">
    <name type="scientific">Candidatus Iainarchaeum sp</name>
    <dbReference type="NCBI Taxonomy" id="3101447"/>
    <lineage>
        <taxon>Archaea</taxon>
        <taxon>Candidatus Iainarchaeota</taxon>
        <taxon>Candidatus Iainarchaeia</taxon>
        <taxon>Candidatus Iainarchaeales</taxon>
        <taxon>Candidatus Iainarchaeaceae</taxon>
        <taxon>Candidatus Iainarchaeum</taxon>
    </lineage>
</organism>
<feature type="transmembrane region" description="Helical" evidence="2">
    <location>
        <begin position="581"/>
        <end position="602"/>
    </location>
</feature>
<proteinExistence type="predicted"/>
<feature type="compositionally biased region" description="Gly residues" evidence="1">
    <location>
        <begin position="243"/>
        <end position="266"/>
    </location>
</feature>
<dbReference type="AlphaFoldDB" id="A0A8T4C9N4"/>
<comment type="caution">
    <text evidence="3">The sequence shown here is derived from an EMBL/GenBank/DDBJ whole genome shotgun (WGS) entry which is preliminary data.</text>
</comment>
<evidence type="ECO:0000256" key="2">
    <source>
        <dbReference type="SAM" id="Phobius"/>
    </source>
</evidence>
<protein>
    <recommendedName>
        <fullName evidence="5">CARDB domain-containing protein</fullName>
    </recommendedName>
</protein>
<keyword evidence="2" id="KW-0472">Membrane</keyword>
<keyword evidence="2" id="KW-1133">Transmembrane helix</keyword>
<evidence type="ECO:0008006" key="5">
    <source>
        <dbReference type="Google" id="ProtNLM"/>
    </source>
</evidence>